<dbReference type="SUPFAM" id="SSF56436">
    <property type="entry name" value="C-type lectin-like"/>
    <property type="match status" value="1"/>
</dbReference>
<comment type="caution">
    <text evidence="3">The sequence shown here is derived from an EMBL/GenBank/DDBJ whole genome shotgun (WGS) entry which is preliminary data.</text>
</comment>
<dbReference type="PROSITE" id="PS50041">
    <property type="entry name" value="C_TYPE_LECTIN_2"/>
    <property type="match status" value="1"/>
</dbReference>
<organism evidence="3 4">
    <name type="scientific">Tegillarca granosa</name>
    <name type="common">Malaysian cockle</name>
    <name type="synonym">Anadara granosa</name>
    <dbReference type="NCBI Taxonomy" id="220873"/>
    <lineage>
        <taxon>Eukaryota</taxon>
        <taxon>Metazoa</taxon>
        <taxon>Spiralia</taxon>
        <taxon>Lophotrochozoa</taxon>
        <taxon>Mollusca</taxon>
        <taxon>Bivalvia</taxon>
        <taxon>Autobranchia</taxon>
        <taxon>Pteriomorphia</taxon>
        <taxon>Arcoida</taxon>
        <taxon>Arcoidea</taxon>
        <taxon>Arcidae</taxon>
        <taxon>Tegillarca</taxon>
    </lineage>
</organism>
<reference evidence="3 4" key="1">
    <citation type="submission" date="2022-12" db="EMBL/GenBank/DDBJ databases">
        <title>Chromosome-level genome of Tegillarca granosa.</title>
        <authorList>
            <person name="Kim J."/>
        </authorList>
    </citation>
    <scope>NUCLEOTIDE SEQUENCE [LARGE SCALE GENOMIC DNA]</scope>
    <source>
        <strain evidence="3">Teg-2019</strain>
        <tissue evidence="3">Adductor muscle</tissue>
    </source>
</reference>
<name>A0ABQ9F2Z8_TEGGR</name>
<dbReference type="InterPro" id="IPR001304">
    <property type="entry name" value="C-type_lectin-like"/>
</dbReference>
<keyword evidence="1" id="KW-1015">Disulfide bond</keyword>
<evidence type="ECO:0000313" key="3">
    <source>
        <dbReference type="EMBL" id="KAJ8311766.1"/>
    </source>
</evidence>
<dbReference type="Pfam" id="PF00059">
    <property type="entry name" value="Lectin_C"/>
    <property type="match status" value="1"/>
</dbReference>
<gene>
    <name evidence="3" type="ORF">KUTeg_011121</name>
</gene>
<sequence length="92" mass="10583">MYYSTAIKCFIEKTLFYLVVTNYWIDVTDQGTPGTYVYGSTQAPVNFLDFDPGEPNSLDHHCVGFLSTVDFRWDDAPCSMKRSFICEMKTEL</sequence>
<keyword evidence="4" id="KW-1185">Reference proteome</keyword>
<proteinExistence type="predicted"/>
<evidence type="ECO:0000313" key="4">
    <source>
        <dbReference type="Proteomes" id="UP001217089"/>
    </source>
</evidence>
<feature type="domain" description="C-type lectin" evidence="2">
    <location>
        <begin position="10"/>
        <end position="87"/>
    </location>
</feature>
<dbReference type="Proteomes" id="UP001217089">
    <property type="component" value="Unassembled WGS sequence"/>
</dbReference>
<dbReference type="InterPro" id="IPR016186">
    <property type="entry name" value="C-type_lectin-like/link_sf"/>
</dbReference>
<dbReference type="InterPro" id="IPR018378">
    <property type="entry name" value="C-type_lectin_CS"/>
</dbReference>
<dbReference type="CDD" id="cd00037">
    <property type="entry name" value="CLECT"/>
    <property type="match status" value="1"/>
</dbReference>
<dbReference type="PROSITE" id="PS00615">
    <property type="entry name" value="C_TYPE_LECTIN_1"/>
    <property type="match status" value="1"/>
</dbReference>
<dbReference type="InterPro" id="IPR016187">
    <property type="entry name" value="CTDL_fold"/>
</dbReference>
<evidence type="ECO:0000259" key="2">
    <source>
        <dbReference type="PROSITE" id="PS50041"/>
    </source>
</evidence>
<accession>A0ABQ9F2Z8</accession>
<dbReference type="EMBL" id="JARBDR010000496">
    <property type="protein sequence ID" value="KAJ8311766.1"/>
    <property type="molecule type" value="Genomic_DNA"/>
</dbReference>
<protein>
    <recommendedName>
        <fullName evidence="2">C-type lectin domain-containing protein</fullName>
    </recommendedName>
</protein>
<dbReference type="Gene3D" id="3.10.100.10">
    <property type="entry name" value="Mannose-Binding Protein A, subunit A"/>
    <property type="match status" value="1"/>
</dbReference>
<evidence type="ECO:0000256" key="1">
    <source>
        <dbReference type="ARBA" id="ARBA00023157"/>
    </source>
</evidence>